<comment type="caution">
    <text evidence="1">The sequence shown here is derived from an EMBL/GenBank/DDBJ whole genome shotgun (WGS) entry which is preliminary data.</text>
</comment>
<keyword evidence="2" id="KW-1185">Reference proteome</keyword>
<accession>A0ABS5QMM8</accession>
<feature type="non-terminal residue" evidence="1">
    <location>
        <position position="1"/>
    </location>
</feature>
<dbReference type="Proteomes" id="UP000680365">
    <property type="component" value="Unassembled WGS sequence"/>
</dbReference>
<proteinExistence type="predicted"/>
<reference evidence="1 2" key="1">
    <citation type="journal article" date="2021" name="Nat. Commun.">
        <title>Reductive evolution and unique predatory mode in the CPR bacterium Vampirococcus lugosii.</title>
        <authorList>
            <person name="Moreira D."/>
            <person name="Zivanovic Y."/>
            <person name="Lopez-Archilla A.I."/>
            <person name="Iniesto M."/>
            <person name="Lopez-Garcia P."/>
        </authorList>
    </citation>
    <scope>NUCLEOTIDE SEQUENCE [LARGE SCALE GENOMIC DNA]</scope>
    <source>
        <strain evidence="1">Chiprana</strain>
    </source>
</reference>
<dbReference type="EMBL" id="JAEDAM010000095">
    <property type="protein sequence ID" value="MBS8122422.1"/>
    <property type="molecule type" value="Genomic_DNA"/>
</dbReference>
<evidence type="ECO:0000313" key="2">
    <source>
        <dbReference type="Proteomes" id="UP000680365"/>
    </source>
</evidence>
<dbReference type="RefSeq" id="WP_213349850.1">
    <property type="nucleotide sequence ID" value="NZ_JAEDAM010000095.1"/>
</dbReference>
<sequence length="85" mass="9898">KNLDEKDIDAFNIAGEDTNQNFDRWVVPLEYFENNNYDISPKNPFEKKDIVLSIDENLSLINKGNSGFTQEFENLEKLLEDNDLV</sequence>
<name>A0ABS5QMM8_9BACT</name>
<gene>
    <name evidence="1" type="ORF">VAMP_525n1</name>
</gene>
<evidence type="ECO:0000313" key="1">
    <source>
        <dbReference type="EMBL" id="MBS8122422.1"/>
    </source>
</evidence>
<organism evidence="1 2">
    <name type="scientific">Candidatus Vampirococcus lugosii</name>
    <dbReference type="NCBI Taxonomy" id="2789015"/>
    <lineage>
        <taxon>Bacteria</taxon>
        <taxon>Candidatus Absconditibacteriota</taxon>
        <taxon>Vampirococcus</taxon>
    </lineage>
</organism>
<protein>
    <submittedName>
        <fullName evidence="1">Uncharacterized protein</fullName>
    </submittedName>
</protein>